<keyword evidence="5" id="KW-1133">Transmembrane helix</keyword>
<evidence type="ECO:0000256" key="3">
    <source>
        <dbReference type="ARBA" id="ARBA00023136"/>
    </source>
</evidence>
<feature type="domain" description="Disease resistance R13L4/SHOC-2-like LRR" evidence="7">
    <location>
        <begin position="184"/>
        <end position="417"/>
    </location>
</feature>
<evidence type="ECO:0000313" key="9">
    <source>
        <dbReference type="Proteomes" id="UP000269721"/>
    </source>
</evidence>
<keyword evidence="5" id="KW-0812">Transmembrane</keyword>
<dbReference type="Pfam" id="PF23598">
    <property type="entry name" value="LRR_14"/>
    <property type="match status" value="1"/>
</dbReference>
<protein>
    <recommendedName>
        <fullName evidence="7">Disease resistance R13L4/SHOC-2-like LRR domain-containing protein</fullName>
    </recommendedName>
</protein>
<dbReference type="SUPFAM" id="SSF52047">
    <property type="entry name" value="RNI-like"/>
    <property type="match status" value="1"/>
</dbReference>
<keyword evidence="2" id="KW-0677">Repeat</keyword>
<feature type="region of interest" description="Disordered" evidence="4">
    <location>
        <begin position="912"/>
        <end position="938"/>
    </location>
</feature>
<evidence type="ECO:0000256" key="5">
    <source>
        <dbReference type="SAM" id="Phobius"/>
    </source>
</evidence>
<dbReference type="PANTHER" id="PTHR46662:SF104">
    <property type="entry name" value="GPI-ANCHORED ADHESIN-LIKE PROTEIN PGA55-RELATED"/>
    <property type="match status" value="1"/>
</dbReference>
<feature type="region of interest" description="Disordered" evidence="4">
    <location>
        <begin position="1348"/>
        <end position="1393"/>
    </location>
</feature>
<dbReference type="FunFam" id="3.80.10.10:FF:000383">
    <property type="entry name" value="Leucine-rich repeat receptor protein kinase EMS1"/>
    <property type="match status" value="1"/>
</dbReference>
<feature type="compositionally biased region" description="Polar residues" evidence="4">
    <location>
        <begin position="1128"/>
        <end position="1144"/>
    </location>
</feature>
<evidence type="ECO:0000256" key="6">
    <source>
        <dbReference type="SAM" id="SignalP"/>
    </source>
</evidence>
<dbReference type="OrthoDB" id="5589462at2759"/>
<feature type="signal peptide" evidence="6">
    <location>
        <begin position="1"/>
        <end position="22"/>
    </location>
</feature>
<name>A0A4V1ISL3_9FUNG</name>
<dbReference type="InterPro" id="IPR032675">
    <property type="entry name" value="LRR_dom_sf"/>
</dbReference>
<evidence type="ECO:0000313" key="8">
    <source>
        <dbReference type="EMBL" id="RKO93957.1"/>
    </source>
</evidence>
<dbReference type="Proteomes" id="UP000269721">
    <property type="component" value="Unassembled WGS sequence"/>
</dbReference>
<dbReference type="EMBL" id="KZ994058">
    <property type="protein sequence ID" value="RKO93957.1"/>
    <property type="molecule type" value="Genomic_DNA"/>
</dbReference>
<feature type="region of interest" description="Disordered" evidence="4">
    <location>
        <begin position="1123"/>
        <end position="1147"/>
    </location>
</feature>
<dbReference type="FunFam" id="3.80.10.10:FF:000095">
    <property type="entry name" value="LRR receptor-like serine/threonine-protein kinase GSO1"/>
    <property type="match status" value="1"/>
</dbReference>
<evidence type="ECO:0000259" key="7">
    <source>
        <dbReference type="Pfam" id="PF23598"/>
    </source>
</evidence>
<dbReference type="InterPro" id="IPR003591">
    <property type="entry name" value="Leu-rich_rpt_typical-subtyp"/>
</dbReference>
<dbReference type="InterPro" id="IPR055414">
    <property type="entry name" value="LRR_R13L4/SHOC2-like"/>
</dbReference>
<evidence type="ECO:0000256" key="4">
    <source>
        <dbReference type="SAM" id="MobiDB-lite"/>
    </source>
</evidence>
<proteinExistence type="predicted"/>
<feature type="chain" id="PRO_5020781502" description="Disease resistance R13L4/SHOC-2-like LRR domain-containing protein" evidence="6">
    <location>
        <begin position="23"/>
        <end position="1541"/>
    </location>
</feature>
<dbReference type="SMART" id="SM00369">
    <property type="entry name" value="LRR_TYP"/>
    <property type="match status" value="9"/>
</dbReference>
<accession>A0A4V1ISL3</accession>
<evidence type="ECO:0000256" key="1">
    <source>
        <dbReference type="ARBA" id="ARBA00022614"/>
    </source>
</evidence>
<dbReference type="SMART" id="SM00365">
    <property type="entry name" value="LRR_SD22"/>
    <property type="match status" value="6"/>
</dbReference>
<gene>
    <name evidence="8" type="ORF">BDK51DRAFT_30218</name>
</gene>
<feature type="compositionally biased region" description="Polar residues" evidence="4">
    <location>
        <begin position="1348"/>
        <end position="1375"/>
    </location>
</feature>
<keyword evidence="3 5" id="KW-0472">Membrane</keyword>
<feature type="transmembrane region" description="Helical" evidence="5">
    <location>
        <begin position="475"/>
        <end position="496"/>
    </location>
</feature>
<dbReference type="PANTHER" id="PTHR46662">
    <property type="entry name" value="DI-GLUCOSE BINDING PROTEIN WITH LEUCINE-RICH REPEAT DOMAIN-CONTAINING PROTEIN"/>
    <property type="match status" value="1"/>
</dbReference>
<dbReference type="Gene3D" id="3.80.10.10">
    <property type="entry name" value="Ribonuclease Inhibitor"/>
    <property type="match status" value="2"/>
</dbReference>
<dbReference type="Pfam" id="PF13855">
    <property type="entry name" value="LRR_8"/>
    <property type="match status" value="1"/>
</dbReference>
<keyword evidence="1" id="KW-0433">Leucine-rich repeat</keyword>
<keyword evidence="9" id="KW-1185">Reference proteome</keyword>
<dbReference type="InterPro" id="IPR001611">
    <property type="entry name" value="Leu-rich_rpt"/>
</dbReference>
<evidence type="ECO:0000256" key="2">
    <source>
        <dbReference type="ARBA" id="ARBA00022737"/>
    </source>
</evidence>
<keyword evidence="6" id="KW-0732">Signal</keyword>
<sequence length="1541" mass="168381">MRLLRRVLAFFVILLQIATTTSQLQAVPPAGSYCADLVNVLPPQWQKNLNLTVPANANANPYWCCNPKYICCGGIYECHPTGTIDAITFMELQLNGSIPDGLGSLTSLQYLSLANNSLTGDIPESLGKLVQLTYLDLGSNQLSGTIPDVFENLTQLNTLNSLTGTIPESFGNMGNLKSLIPYALGNLAQLEILSLANNSLTGIIPQWFRKLVNLKILGLGSNKLNGSIPDLFENLIQLEILSLANNSLTGAIPESLGNLVNLIILELGSNKLNGSIPDLFENLIQLEILSLANNSLTGAIPESLGNLVNLIILELGSNKLNGSIPDLFENLIQLKIFDLTDNQLIGSIPLWIGKLINLNILGLALNQLSGSIPETLGNLTGLEVIELLGNQLSGPVPKLSNLKNLTTCFVDNLNLMFVILGIAVGSLLFIVTLSLFMQSLNRGKKMPRMNIRIYTRESWKNFWSRPSYESTEAEVLRIGVSVILLATLTGYAIFLLHQIATYTPAQSFALDTTNTVVQIPIIEIKGPSTMKVPECIYQNAGGSVSCLRRGVAGFLDDPTINIQNISSIHANPFYIANALDQFATGADTTPEPTLNVSLVQITLTTDSSPNANDFHSQAVNVSLRHIDAINTNGADLSKADAITESSVPILPGYINQVQFTTTTRQLLDEGQTLARYHLSGIPLKNSTTLSPSVALIGETGDGTTIIIIRPQDFVTQVITDKATYTLLGAIPSFLGTLTSVVTVYSWLFGVGKLRPWGVVHQFSIERRTKKLNILDIIKDVDCESPLTSSDSKPATSEELELLRRQVFFYLKLKYRQILQKRFWYSVFHSYCINTQKYSTDCHRPCPCPRSALLKTNLLALPQPRLTPPLRAPPQDTPLHVYPPSCLPPFSPSAPHNPPLLRASPPRLEALARQRTKKEKNTPDSPTESVDKKNTLQTPAKARRMRLTVVYPVPHDPEPASWHFDVAFEQPFANSQPPKLVSPAKRVGKVSFSLARKDVASGGGSCVLKQRSMCMKRPSEERRWEAWHDPSDGSETRGLLPSPVFADPSSRTANLQTLRHGGRTPSARWFFKFQKRLFGRDGEVKGRKIIQCTLTNKTTFSWPLPSRCESRILESMRTLHASRLRRTARSCNPTESKALTSTDALRSSSSRNSSRVRCVLPTLRRKSSAAMLLFPFFGMVPAVTEPESVVGAEEFGEPEVDQAVAEVDREEEGVLAAARAEVLDMYRRYVLWTHLGEVLPETHQQWLASSYLREATTRMVELEDVLNRSAHNISLLERALEELRAIFVDYVSDDTEAKFLSFPNEIAAFSLVSSISSPKKDKPLSNESTTSASLKAIVWTPPYLLPSLSQSESTSTVPHTLPRANSPSRRPVNSATLPRPLFPNETTPSSPARLRLPPLSPLPLPLARAILPGLVADIAALSTSLLTAATPSIAPAAEPPSPDIPSRRAMDIPRRASAAASSTSVDDLNRKLLALCLAREHVQEHITNRRCTIDEVAISNGLSARFAALFSAFGSGGVAWAGGEEAGTGGGVGPGVRDFGEV</sequence>
<reference evidence="9" key="1">
    <citation type="journal article" date="2018" name="Nat. Microbiol.">
        <title>Leveraging single-cell genomics to expand the fungal tree of life.</title>
        <authorList>
            <person name="Ahrendt S.R."/>
            <person name="Quandt C.A."/>
            <person name="Ciobanu D."/>
            <person name="Clum A."/>
            <person name="Salamov A."/>
            <person name="Andreopoulos B."/>
            <person name="Cheng J.F."/>
            <person name="Woyke T."/>
            <person name="Pelin A."/>
            <person name="Henrissat B."/>
            <person name="Reynolds N.K."/>
            <person name="Benny G.L."/>
            <person name="Smith M.E."/>
            <person name="James T.Y."/>
            <person name="Grigoriev I.V."/>
        </authorList>
    </citation>
    <scope>NUCLEOTIDE SEQUENCE [LARGE SCALE GENOMIC DNA]</scope>
</reference>
<feature type="transmembrane region" description="Helical" evidence="5">
    <location>
        <begin position="415"/>
        <end position="436"/>
    </location>
</feature>
<feature type="non-terminal residue" evidence="8">
    <location>
        <position position="1541"/>
    </location>
</feature>
<organism evidence="8 9">
    <name type="scientific">Blyttiomyces helicus</name>
    <dbReference type="NCBI Taxonomy" id="388810"/>
    <lineage>
        <taxon>Eukaryota</taxon>
        <taxon>Fungi</taxon>
        <taxon>Fungi incertae sedis</taxon>
        <taxon>Chytridiomycota</taxon>
        <taxon>Chytridiomycota incertae sedis</taxon>
        <taxon>Chytridiomycetes</taxon>
        <taxon>Chytridiomycetes incertae sedis</taxon>
        <taxon>Blyttiomyces</taxon>
    </lineage>
</organism>